<dbReference type="EMBL" id="MN740332">
    <property type="protein sequence ID" value="QHU00986.1"/>
    <property type="molecule type" value="Genomic_DNA"/>
</dbReference>
<feature type="region of interest" description="Disordered" evidence="1">
    <location>
        <begin position="77"/>
        <end position="118"/>
    </location>
</feature>
<proteinExistence type="predicted"/>
<accession>A0A6C0J8C4</accession>
<evidence type="ECO:0000256" key="1">
    <source>
        <dbReference type="SAM" id="MobiDB-lite"/>
    </source>
</evidence>
<sequence>MTSFEFEKYEQVKAIQKGFLNEIAWISSQKTYFNKHDASMCGAMHSAKLRNHNISIPDNTSIGNTVYNNLKINHHSKVFKDRKGAKGTNSKNSNKNNSCSKIKTNKYEIKPKYKDKRR</sequence>
<dbReference type="AlphaFoldDB" id="A0A6C0J8C4"/>
<feature type="compositionally biased region" description="Low complexity" evidence="1">
    <location>
        <begin position="86"/>
        <end position="102"/>
    </location>
</feature>
<reference evidence="2" key="1">
    <citation type="journal article" date="2020" name="Nature">
        <title>Giant virus diversity and host interactions through global metagenomics.</title>
        <authorList>
            <person name="Schulz F."/>
            <person name="Roux S."/>
            <person name="Paez-Espino D."/>
            <person name="Jungbluth S."/>
            <person name="Walsh D.A."/>
            <person name="Denef V.J."/>
            <person name="McMahon K.D."/>
            <person name="Konstantinidis K.T."/>
            <person name="Eloe-Fadrosh E.A."/>
            <person name="Kyrpides N.C."/>
            <person name="Woyke T."/>
        </authorList>
    </citation>
    <scope>NUCLEOTIDE SEQUENCE</scope>
    <source>
        <strain evidence="2">GVMAG-M-3300025860-20</strain>
    </source>
</reference>
<protein>
    <submittedName>
        <fullName evidence="2">Uncharacterized protein</fullName>
    </submittedName>
</protein>
<name>A0A6C0J8C4_9ZZZZ</name>
<evidence type="ECO:0000313" key="2">
    <source>
        <dbReference type="EMBL" id="QHU00986.1"/>
    </source>
</evidence>
<organism evidence="2">
    <name type="scientific">viral metagenome</name>
    <dbReference type="NCBI Taxonomy" id="1070528"/>
    <lineage>
        <taxon>unclassified sequences</taxon>
        <taxon>metagenomes</taxon>
        <taxon>organismal metagenomes</taxon>
    </lineage>
</organism>